<accession>A0A560GKN0</accession>
<feature type="compositionally biased region" description="Low complexity" evidence="1">
    <location>
        <begin position="17"/>
        <end position="43"/>
    </location>
</feature>
<comment type="caution">
    <text evidence="2">The sequence shown here is derived from an EMBL/GenBank/DDBJ whole genome shotgun (WGS) entry which is preliminary data.</text>
</comment>
<sequence>MSISSIGGYASSVSSLYRPAAPAATTDSASTQTTQAAPQQPATLDRDGDGDVDTGSVDNDRGKLLNIKA</sequence>
<reference evidence="2 3" key="1">
    <citation type="submission" date="2019-06" db="EMBL/GenBank/DDBJ databases">
        <title>Genomic Encyclopedia of Type Strains, Phase IV (KMG-V): Genome sequencing to study the core and pangenomes of soil and plant-associated prokaryotes.</title>
        <authorList>
            <person name="Whitman W."/>
        </authorList>
    </citation>
    <scope>NUCLEOTIDE SEQUENCE [LARGE SCALE GENOMIC DNA]</scope>
    <source>
        <strain evidence="2 3">BR 11622</strain>
    </source>
</reference>
<name>A0A560GKN0_9PROT</name>
<dbReference type="RefSeq" id="WP_145736417.1">
    <property type="nucleotide sequence ID" value="NZ_VITR01000025.1"/>
</dbReference>
<proteinExistence type="predicted"/>
<evidence type="ECO:0000256" key="1">
    <source>
        <dbReference type="SAM" id="MobiDB-lite"/>
    </source>
</evidence>
<protein>
    <submittedName>
        <fullName evidence="2">Uncharacterized protein</fullName>
    </submittedName>
</protein>
<keyword evidence="3" id="KW-1185">Reference proteome</keyword>
<evidence type="ECO:0000313" key="2">
    <source>
        <dbReference type="EMBL" id="TWB34535.1"/>
    </source>
</evidence>
<dbReference type="AlphaFoldDB" id="A0A560GKN0"/>
<gene>
    <name evidence="2" type="ORF">FBZ90_1255</name>
</gene>
<dbReference type="EMBL" id="VITR01000025">
    <property type="protein sequence ID" value="TWB34535.1"/>
    <property type="molecule type" value="Genomic_DNA"/>
</dbReference>
<feature type="region of interest" description="Disordered" evidence="1">
    <location>
        <begin position="17"/>
        <end position="69"/>
    </location>
</feature>
<evidence type="ECO:0000313" key="3">
    <source>
        <dbReference type="Proteomes" id="UP000315751"/>
    </source>
</evidence>
<dbReference type="Proteomes" id="UP000315751">
    <property type="component" value="Unassembled WGS sequence"/>
</dbReference>
<organism evidence="2 3">
    <name type="scientific">Nitrospirillum amazonense</name>
    <dbReference type="NCBI Taxonomy" id="28077"/>
    <lineage>
        <taxon>Bacteria</taxon>
        <taxon>Pseudomonadati</taxon>
        <taxon>Pseudomonadota</taxon>
        <taxon>Alphaproteobacteria</taxon>
        <taxon>Rhodospirillales</taxon>
        <taxon>Azospirillaceae</taxon>
        <taxon>Nitrospirillum</taxon>
    </lineage>
</organism>